<dbReference type="SUPFAM" id="SSF56219">
    <property type="entry name" value="DNase I-like"/>
    <property type="match status" value="1"/>
</dbReference>
<dbReference type="InterPro" id="IPR000477">
    <property type="entry name" value="RT_dom"/>
</dbReference>
<organism evidence="3 4">
    <name type="scientific">Trifolium subterraneum</name>
    <name type="common">Subterranean clover</name>
    <dbReference type="NCBI Taxonomy" id="3900"/>
    <lineage>
        <taxon>Eukaryota</taxon>
        <taxon>Viridiplantae</taxon>
        <taxon>Streptophyta</taxon>
        <taxon>Embryophyta</taxon>
        <taxon>Tracheophyta</taxon>
        <taxon>Spermatophyta</taxon>
        <taxon>Magnoliopsida</taxon>
        <taxon>eudicotyledons</taxon>
        <taxon>Gunneridae</taxon>
        <taxon>Pentapetalae</taxon>
        <taxon>rosids</taxon>
        <taxon>fabids</taxon>
        <taxon>Fabales</taxon>
        <taxon>Fabaceae</taxon>
        <taxon>Papilionoideae</taxon>
        <taxon>50 kb inversion clade</taxon>
        <taxon>NPAAA clade</taxon>
        <taxon>Hologalegina</taxon>
        <taxon>IRL clade</taxon>
        <taxon>Trifolieae</taxon>
        <taxon>Trifolium</taxon>
    </lineage>
</organism>
<dbReference type="OrthoDB" id="1938551at2759"/>
<keyword evidence="4" id="KW-1185">Reference proteome</keyword>
<dbReference type="SUPFAM" id="SSF54928">
    <property type="entry name" value="RNA-binding domain, RBD"/>
    <property type="match status" value="1"/>
</dbReference>
<dbReference type="Pfam" id="PF03372">
    <property type="entry name" value="Exo_endo_phos"/>
    <property type="match status" value="1"/>
</dbReference>
<dbReference type="PANTHER" id="PTHR46890">
    <property type="entry name" value="NON-LTR RETROLELEMENT REVERSE TRANSCRIPTASE-LIKE PROTEIN-RELATED"/>
    <property type="match status" value="1"/>
</dbReference>
<dbReference type="InterPro" id="IPR052343">
    <property type="entry name" value="Retrotransposon-Effector_Assoc"/>
</dbReference>
<protein>
    <recommendedName>
        <fullName evidence="2">Reverse transcriptase domain-containing protein</fullName>
    </recommendedName>
</protein>
<dbReference type="GO" id="GO:0003676">
    <property type="term" value="F:nucleic acid binding"/>
    <property type="evidence" value="ECO:0007669"/>
    <property type="project" value="InterPro"/>
</dbReference>
<dbReference type="InterPro" id="IPR035979">
    <property type="entry name" value="RBD_domain_sf"/>
</dbReference>
<gene>
    <name evidence="3" type="ORF">TSUD_166020</name>
</gene>
<reference evidence="4" key="1">
    <citation type="journal article" date="2017" name="Front. Plant Sci.">
        <title>Climate Clever Clovers: New Paradigm to Reduce the Environmental Footprint of Ruminants by Breeding Low Methanogenic Forages Utilizing Haplotype Variation.</title>
        <authorList>
            <person name="Kaur P."/>
            <person name="Appels R."/>
            <person name="Bayer P.E."/>
            <person name="Keeble-Gagnere G."/>
            <person name="Wang J."/>
            <person name="Hirakawa H."/>
            <person name="Shirasawa K."/>
            <person name="Vercoe P."/>
            <person name="Stefanova K."/>
            <person name="Durmic Z."/>
            <person name="Nichols P."/>
            <person name="Revell C."/>
            <person name="Isobe S.N."/>
            <person name="Edwards D."/>
            <person name="Erskine W."/>
        </authorList>
    </citation>
    <scope>NUCLEOTIDE SEQUENCE [LARGE SCALE GENOMIC DNA]</scope>
    <source>
        <strain evidence="4">cv. Daliak</strain>
    </source>
</reference>
<dbReference type="EMBL" id="DF973522">
    <property type="protein sequence ID" value="GAU33337.1"/>
    <property type="molecule type" value="Genomic_DNA"/>
</dbReference>
<evidence type="ECO:0000259" key="2">
    <source>
        <dbReference type="PROSITE" id="PS50878"/>
    </source>
</evidence>
<feature type="domain" description="Reverse transcriptase" evidence="2">
    <location>
        <begin position="800"/>
        <end position="1070"/>
    </location>
</feature>
<accession>A0A2Z6NTG9</accession>
<dbReference type="SUPFAM" id="SSF56672">
    <property type="entry name" value="DNA/RNA polymerases"/>
    <property type="match status" value="1"/>
</dbReference>
<name>A0A2Z6NTG9_TRISU</name>
<dbReference type="InterPro" id="IPR005135">
    <property type="entry name" value="Endo/exonuclease/phosphatase"/>
</dbReference>
<evidence type="ECO:0000256" key="1">
    <source>
        <dbReference type="SAM" id="MobiDB-lite"/>
    </source>
</evidence>
<sequence length="1227" mass="140694">MSERGERGERRFHDYDRLLQHDRRPFQRWPSWRSRSPFERFHGRVGPYAREAEIGGEQGDWIWVSRRRRKAKGSEWIGRDRQPQDFDFDGRFSTWQEGNFDHGYVRGFNRRNSCFSGDDCRRFGRRNQGGARRVRSNGRGRSVIRRSHRSISREKAKILQRTVLQEANGEQLQGYDSTGKRNSINGAAGSDTSQVFYFSNFPDNLGYVDLRKGLEVCGILDDVYVSRYRNNQGLRYGFAKFLKVKDVEKLRKALNSVQFWEFRLFANIAKYDRFVRKENIEDVGGGRVGVGGSPRVACSNSFGALSRGGGRVKKVEMVSYNIRGLGAVEKKRAIRKLCLEKRLNILCIQESKLEVVDIDLIRFLWGSEAVNFSFQPSVGASGGIITMWDPSSVCVLFTISLQHCVIIGGRFIKDNFPFCLANVYAPCEASGRALIWQALEGKISHFVNMAWCVVGDFNAVRGSEEQSGRSSNPIQNSVVEYSDFNSFIDNNFLIDLPLGGRKFTWYRGDGITMSRLDRFLLSESWISRFPNCIQEALPRTLSDHCPVQLSIDELNWGPKPHRMLKCWVDIQGYHDFVKERWSSFQVHGWSGHILKTKLKFIKAELRNWHLNHTANLDGKIRDAKNRLEEFDVIGETRRLDTNEELELHSVQANIVSFSKLQASMLWQKSRVNWLKEGNANSKFFQGLMSSRRQSNTIISLQAVGRVVEGVKEVRWEVFQHFCNHFRKQTVSRPYMQGLNFKSISKDNSAELVKPFLLDEIKAAVWDCDSYKSPGPDGVNIGFFKDFWDLLKVDLLNFFAEFHRNGVLTKGINSTFIALIPKVECPLKVSEFRPIALVSSIYKILAKVLANRLRNVIWNVVGESQTAFIKDRQILDGILIANEVVDDARRGKKDLLLFKVDFEKAYDSVDWGYLDEVMLKMNFPNLWRGWIMECVTTATASVLVNGSPTDEFKFERGLRQGDPLSPFLFLLAAEGFNIMMTAMVSNNLFTPYAIGQRQEVKISHLQFANDTLLVEEGGRVRFSEGVGSSWWRGLNTVRSGVGLRDDRWLVDNIRRKVGGGCGSLFWLDPWLEDNPLSRSFSRLYDLAVDKNILVADMFAAGWGVGGEAWKWRRRLFAWEEELVTGCIARLSNVSLQAGVSDSWVWQLHNSGCYSVKSAYSHLTATEVRLNGNFDKFLLLRSVPLKVNIFVWRLFLDRLPTKLNLLRRVDYGSCYYNGLVFQPLFRAIV</sequence>
<feature type="compositionally biased region" description="Basic residues" evidence="1">
    <location>
        <begin position="132"/>
        <end position="150"/>
    </location>
</feature>
<dbReference type="Gene3D" id="3.60.10.10">
    <property type="entry name" value="Endonuclease/exonuclease/phosphatase"/>
    <property type="match status" value="1"/>
</dbReference>
<dbReference type="Proteomes" id="UP000242715">
    <property type="component" value="Unassembled WGS sequence"/>
</dbReference>
<proteinExistence type="predicted"/>
<dbReference type="InterPro" id="IPR012677">
    <property type="entry name" value="Nucleotide-bd_a/b_plait_sf"/>
</dbReference>
<feature type="region of interest" description="Disordered" evidence="1">
    <location>
        <begin position="126"/>
        <end position="152"/>
    </location>
</feature>
<dbReference type="Gene3D" id="3.30.70.330">
    <property type="match status" value="1"/>
</dbReference>
<dbReference type="GO" id="GO:0003824">
    <property type="term" value="F:catalytic activity"/>
    <property type="evidence" value="ECO:0007669"/>
    <property type="project" value="InterPro"/>
</dbReference>
<dbReference type="InterPro" id="IPR043502">
    <property type="entry name" value="DNA/RNA_pol_sf"/>
</dbReference>
<dbReference type="AlphaFoldDB" id="A0A2Z6NTG9"/>
<evidence type="ECO:0000313" key="3">
    <source>
        <dbReference type="EMBL" id="GAU33337.1"/>
    </source>
</evidence>
<evidence type="ECO:0000313" key="4">
    <source>
        <dbReference type="Proteomes" id="UP000242715"/>
    </source>
</evidence>
<dbReference type="CDD" id="cd01650">
    <property type="entry name" value="RT_nLTR_like"/>
    <property type="match status" value="1"/>
</dbReference>
<dbReference type="PANTHER" id="PTHR46890:SF48">
    <property type="entry name" value="RNA-DIRECTED DNA POLYMERASE"/>
    <property type="match status" value="1"/>
</dbReference>
<dbReference type="PROSITE" id="PS50878">
    <property type="entry name" value="RT_POL"/>
    <property type="match status" value="1"/>
</dbReference>
<dbReference type="Pfam" id="PF00078">
    <property type="entry name" value="RVT_1"/>
    <property type="match status" value="1"/>
</dbReference>
<dbReference type="InterPro" id="IPR036691">
    <property type="entry name" value="Endo/exonu/phosph_ase_sf"/>
</dbReference>